<proteinExistence type="predicted"/>
<dbReference type="AlphaFoldDB" id="A0AA39R7H5"/>
<protein>
    <submittedName>
        <fullName evidence="1">Uncharacterized protein</fullName>
    </submittedName>
</protein>
<reference evidence="1" key="1">
    <citation type="submission" date="2023-03" db="EMBL/GenBank/DDBJ databases">
        <title>Complete genome of Cladonia borealis.</title>
        <authorList>
            <person name="Park H."/>
        </authorList>
    </citation>
    <scope>NUCLEOTIDE SEQUENCE</scope>
    <source>
        <strain evidence="1">ANT050790</strain>
    </source>
</reference>
<evidence type="ECO:0000313" key="1">
    <source>
        <dbReference type="EMBL" id="KAK0515225.1"/>
    </source>
</evidence>
<organism evidence="1 2">
    <name type="scientific">Cladonia borealis</name>
    <dbReference type="NCBI Taxonomy" id="184061"/>
    <lineage>
        <taxon>Eukaryota</taxon>
        <taxon>Fungi</taxon>
        <taxon>Dikarya</taxon>
        <taxon>Ascomycota</taxon>
        <taxon>Pezizomycotina</taxon>
        <taxon>Lecanoromycetes</taxon>
        <taxon>OSLEUM clade</taxon>
        <taxon>Lecanoromycetidae</taxon>
        <taxon>Lecanorales</taxon>
        <taxon>Lecanorineae</taxon>
        <taxon>Cladoniaceae</taxon>
        <taxon>Cladonia</taxon>
    </lineage>
</organism>
<name>A0AA39R7H5_9LECA</name>
<keyword evidence="2" id="KW-1185">Reference proteome</keyword>
<dbReference type="EMBL" id="JAFEKC020000004">
    <property type="protein sequence ID" value="KAK0515225.1"/>
    <property type="molecule type" value="Genomic_DNA"/>
</dbReference>
<comment type="caution">
    <text evidence="1">The sequence shown here is derived from an EMBL/GenBank/DDBJ whole genome shotgun (WGS) entry which is preliminary data.</text>
</comment>
<sequence>MSIDLEILGSLLNSLVSDSLQQKFNTSCLPSFQDDDGQKTYIDSVTVQSVTNVVSTSVIDFPVDAELLLLSQSELDASVGGLSPDLEVLTAQIRLQMVPNGATLSFVVQSITLIPPHSTLQNLIDSFVVSSLSGFGTIDLGSLFQTLGLLLPTDTEFASSDGSVLIRFNPGSPPSDHLINGLQWSIFIPSSVLEGSLSKLTGKSVVPQLLENGFTLGNQNVTYAGSQTGNANLEATINATKSANCTIESFTVFAALDLKAQIHLQSQILGNPQLAEMVYFNLNLSSDVGFDPLDLVQQELGGAAIEAMASFDVSAIGGTRLGQPGSDYNLHNFEILSDLPDLIFGNGRLLYNNNLVAQDTGIVLGGNVSYNPLPPLFDLTYTATKFDPFDYTQWTYCGETPSEPFVQGIGTLTNTVQLCSTTIVSPTSAAAQSVVMLSTTPSPGETANQVIVTAYMTAASASIFLSLSDGQNLVVQVETTRGVRLLDFGFPPSPQFDSNGNLLNFTQVPVGICHPDIVTLGVQQIALSLPAHGVVPAVPADWLGNLGGVMAFESAILEVGEVGLGDVLLVRQPVDGGVTVVSAKEMTVQIPVLVALRGFDEGAVLERADRGLIRSAKIRAKTFVKCAVLYKRGAQRHRLVATKSFAQVVTTFENRIEITDVFKSGLVFVRQIIKGKEGERKLPRTVLESQATIEPKIELPGLEEARTVPGFEDGNIFIGRFDDGSFRLISKDSGGNVVVYGTVPQWLNMPATSGNWAISSRRGDRIEVFRIVDKSSKRCSCGCHSEEAARKGE</sequence>
<dbReference type="Proteomes" id="UP001166286">
    <property type="component" value="Unassembled WGS sequence"/>
</dbReference>
<gene>
    <name evidence="1" type="ORF">JMJ35_002604</name>
</gene>
<accession>A0AA39R7H5</accession>
<evidence type="ECO:0000313" key="2">
    <source>
        <dbReference type="Proteomes" id="UP001166286"/>
    </source>
</evidence>